<sequence>MSSSEIDQRDARIFKALVDFFGPGTAEPKAFHNSTKTTSVRSLLIHFANYTSFNFKISQLSGPFGSYKPSDVLDFSGKYGYEQWLAELDHDPDYKYDPDHDYDHAEHDEGGLVISVYFTPIVPAGSGEQPFGCSLDATVLHNRSRATLEWYDSGDVIEESSKLIQIVAGKELRLSHVISEPDSRGRAYLNAKIEEVGYL</sequence>
<dbReference type="EMBL" id="VLSS01000014">
    <property type="protein sequence ID" value="NDR84836.1"/>
    <property type="molecule type" value="Genomic_DNA"/>
</dbReference>
<comment type="caution">
    <text evidence="1">The sequence shown here is derived from an EMBL/GenBank/DDBJ whole genome shotgun (WGS) entry which is preliminary data.</text>
</comment>
<reference evidence="1" key="1">
    <citation type="journal article" date="2020" name="Int. J. Nanomedicine">
        <title>Consequences Of Long-Term Bacteria's Exposure To Silver Nanoformulations With Different PhysicoChemical Properties.</title>
        <authorList>
            <person name="Kedziora A."/>
            <person name="Wernecki M."/>
            <person name="Korzekwa K."/>
            <person name="Speruda M."/>
            <person name="Gerasymchuk Y."/>
            <person name="Lukowiak A."/>
            <person name="Bugla-Ploskonska G."/>
        </authorList>
    </citation>
    <scope>NUCLEOTIDE SEQUENCE</scope>
    <source>
        <strain evidence="1">626 S7</strain>
    </source>
</reference>
<gene>
    <name evidence="1" type="ORF">FPI86_10670</name>
</gene>
<dbReference type="RefSeq" id="WP_117049313.1">
    <property type="nucleotide sequence ID" value="NZ_CP153689.1"/>
</dbReference>
<evidence type="ECO:0000313" key="1">
    <source>
        <dbReference type="EMBL" id="NDR84836.1"/>
    </source>
</evidence>
<protein>
    <submittedName>
        <fullName evidence="1">Uncharacterized protein</fullName>
    </submittedName>
</protein>
<name>A0A6B2J4D0_KLEPN</name>
<accession>A0A6B2J4D0</accession>
<proteinExistence type="predicted"/>
<organism evidence="1">
    <name type="scientific">Klebsiella pneumoniae</name>
    <dbReference type="NCBI Taxonomy" id="573"/>
    <lineage>
        <taxon>Bacteria</taxon>
        <taxon>Pseudomonadati</taxon>
        <taxon>Pseudomonadota</taxon>
        <taxon>Gammaproteobacteria</taxon>
        <taxon>Enterobacterales</taxon>
        <taxon>Enterobacteriaceae</taxon>
        <taxon>Klebsiella/Raoultella group</taxon>
        <taxon>Klebsiella</taxon>
        <taxon>Klebsiella pneumoniae complex</taxon>
    </lineage>
</organism>
<dbReference type="AlphaFoldDB" id="A0A6B2J4D0"/>